<evidence type="ECO:0000256" key="1">
    <source>
        <dbReference type="SAM" id="MobiDB-lite"/>
    </source>
</evidence>
<dbReference type="EMBL" id="JAWDGP010005048">
    <property type="protein sequence ID" value="KAK3760009.1"/>
    <property type="molecule type" value="Genomic_DNA"/>
</dbReference>
<proteinExistence type="predicted"/>
<feature type="compositionally biased region" description="Basic and acidic residues" evidence="1">
    <location>
        <begin position="1"/>
        <end position="27"/>
    </location>
</feature>
<accession>A0AAE0YZA0</accession>
<keyword evidence="3" id="KW-1185">Reference proteome</keyword>
<reference evidence="2" key="1">
    <citation type="journal article" date="2023" name="G3 (Bethesda)">
        <title>A reference genome for the long-term kleptoplast-retaining sea slug Elysia crispata morphotype clarki.</title>
        <authorList>
            <person name="Eastman K.E."/>
            <person name="Pendleton A.L."/>
            <person name="Shaikh M.A."/>
            <person name="Suttiyut T."/>
            <person name="Ogas R."/>
            <person name="Tomko P."/>
            <person name="Gavelis G."/>
            <person name="Widhalm J.R."/>
            <person name="Wisecaver J.H."/>
        </authorList>
    </citation>
    <scope>NUCLEOTIDE SEQUENCE</scope>
    <source>
        <strain evidence="2">ECLA1</strain>
    </source>
</reference>
<feature type="compositionally biased region" description="Polar residues" evidence="1">
    <location>
        <begin position="29"/>
        <end position="43"/>
    </location>
</feature>
<evidence type="ECO:0000313" key="2">
    <source>
        <dbReference type="EMBL" id="KAK3760009.1"/>
    </source>
</evidence>
<evidence type="ECO:0000313" key="3">
    <source>
        <dbReference type="Proteomes" id="UP001283361"/>
    </source>
</evidence>
<dbReference type="AlphaFoldDB" id="A0AAE0YZA0"/>
<dbReference type="Proteomes" id="UP001283361">
    <property type="component" value="Unassembled WGS sequence"/>
</dbReference>
<comment type="caution">
    <text evidence="2">The sequence shown here is derived from an EMBL/GenBank/DDBJ whole genome shotgun (WGS) entry which is preliminary data.</text>
</comment>
<feature type="region of interest" description="Disordered" evidence="1">
    <location>
        <begin position="1"/>
        <end position="76"/>
    </location>
</feature>
<protein>
    <submittedName>
        <fullName evidence="2">Uncharacterized protein</fullName>
    </submittedName>
</protein>
<name>A0AAE0YZA0_9GAST</name>
<gene>
    <name evidence="2" type="ORF">RRG08_048751</name>
</gene>
<organism evidence="2 3">
    <name type="scientific">Elysia crispata</name>
    <name type="common">lettuce slug</name>
    <dbReference type="NCBI Taxonomy" id="231223"/>
    <lineage>
        <taxon>Eukaryota</taxon>
        <taxon>Metazoa</taxon>
        <taxon>Spiralia</taxon>
        <taxon>Lophotrochozoa</taxon>
        <taxon>Mollusca</taxon>
        <taxon>Gastropoda</taxon>
        <taxon>Heterobranchia</taxon>
        <taxon>Euthyneura</taxon>
        <taxon>Panpulmonata</taxon>
        <taxon>Sacoglossa</taxon>
        <taxon>Placobranchoidea</taxon>
        <taxon>Plakobranchidae</taxon>
        <taxon>Elysia</taxon>
    </lineage>
</organism>
<sequence length="76" mass="8979">MEIERQETEVLHREEVDIRQSDGDRKTGGRSSAQRGSRQQTKWWSKKDRRQKHREEADNRQSGGVRKTGGRSTERK</sequence>